<dbReference type="Pfam" id="PF00672">
    <property type="entry name" value="HAMP"/>
    <property type="match status" value="1"/>
</dbReference>
<keyword evidence="9" id="KW-1185">Reference proteome</keyword>
<dbReference type="InterPro" id="IPR051310">
    <property type="entry name" value="MCP_chemotaxis"/>
</dbReference>
<keyword evidence="1" id="KW-0488">Methylation</keyword>
<feature type="transmembrane region" description="Helical" evidence="5">
    <location>
        <begin position="195"/>
        <end position="216"/>
    </location>
</feature>
<dbReference type="SMART" id="SM00283">
    <property type="entry name" value="MA"/>
    <property type="match status" value="1"/>
</dbReference>
<evidence type="ECO:0000256" key="1">
    <source>
        <dbReference type="ARBA" id="ARBA00022481"/>
    </source>
</evidence>
<gene>
    <name evidence="8" type="ORF">ACFOPI_21130</name>
</gene>
<dbReference type="RefSeq" id="WP_382178392.1">
    <property type="nucleotide sequence ID" value="NZ_JBHRXX010000009.1"/>
</dbReference>
<keyword evidence="3" id="KW-0807">Transducer</keyword>
<dbReference type="InterPro" id="IPR003660">
    <property type="entry name" value="HAMP_dom"/>
</dbReference>
<keyword evidence="5" id="KW-0472">Membrane</keyword>
<name>A0ABV7WAL0_9BURK</name>
<dbReference type="Pfam" id="PF00015">
    <property type="entry name" value="MCPsignal"/>
    <property type="match status" value="1"/>
</dbReference>
<feature type="coiled-coil region" evidence="4">
    <location>
        <begin position="266"/>
        <end position="315"/>
    </location>
</feature>
<protein>
    <submittedName>
        <fullName evidence="8">Methyl-accepting chemotaxis protein</fullName>
    </submittedName>
</protein>
<evidence type="ECO:0000256" key="4">
    <source>
        <dbReference type="SAM" id="Coils"/>
    </source>
</evidence>
<feature type="domain" description="Methyl-accepting transducer" evidence="6">
    <location>
        <begin position="276"/>
        <end position="505"/>
    </location>
</feature>
<proteinExistence type="inferred from homology"/>
<dbReference type="PANTHER" id="PTHR43531:SF14">
    <property type="entry name" value="METHYL-ACCEPTING CHEMOTAXIS PROTEIN I-RELATED"/>
    <property type="match status" value="1"/>
</dbReference>
<evidence type="ECO:0000259" key="7">
    <source>
        <dbReference type="PROSITE" id="PS50885"/>
    </source>
</evidence>
<feature type="domain" description="HAMP" evidence="7">
    <location>
        <begin position="219"/>
        <end position="271"/>
    </location>
</feature>
<dbReference type="PROSITE" id="PS50885">
    <property type="entry name" value="HAMP"/>
    <property type="match status" value="1"/>
</dbReference>
<dbReference type="PROSITE" id="PS50111">
    <property type="entry name" value="CHEMOTAXIS_TRANSDUC_2"/>
    <property type="match status" value="1"/>
</dbReference>
<comment type="similarity">
    <text evidence="2">Belongs to the methyl-accepting chemotaxis (MCP) protein family.</text>
</comment>
<dbReference type="InterPro" id="IPR004090">
    <property type="entry name" value="Chemotax_Me-accpt_rcpt"/>
</dbReference>
<dbReference type="EMBL" id="JBHRXX010000009">
    <property type="protein sequence ID" value="MFC3686107.1"/>
    <property type="molecule type" value="Genomic_DNA"/>
</dbReference>
<comment type="caution">
    <text evidence="8">The sequence shown here is derived from an EMBL/GenBank/DDBJ whole genome shotgun (WGS) entry which is preliminary data.</text>
</comment>
<reference evidence="9" key="1">
    <citation type="journal article" date="2019" name="Int. J. Syst. Evol. Microbiol.">
        <title>The Global Catalogue of Microorganisms (GCM) 10K type strain sequencing project: providing services to taxonomists for standard genome sequencing and annotation.</title>
        <authorList>
            <consortium name="The Broad Institute Genomics Platform"/>
            <consortium name="The Broad Institute Genome Sequencing Center for Infectious Disease"/>
            <person name="Wu L."/>
            <person name="Ma J."/>
        </authorList>
    </citation>
    <scope>NUCLEOTIDE SEQUENCE [LARGE SCALE GENOMIC DNA]</scope>
    <source>
        <strain evidence="9">KCTC 42501</strain>
    </source>
</reference>
<dbReference type="InterPro" id="IPR024478">
    <property type="entry name" value="HlyB_4HB_MCP"/>
</dbReference>
<dbReference type="SMART" id="SM00304">
    <property type="entry name" value="HAMP"/>
    <property type="match status" value="1"/>
</dbReference>
<keyword evidence="5" id="KW-1133">Transmembrane helix</keyword>
<dbReference type="InterPro" id="IPR004089">
    <property type="entry name" value="MCPsignal_dom"/>
</dbReference>
<organism evidence="8 9">
    <name type="scientific">Hydrogenophaga luteola</name>
    <dbReference type="NCBI Taxonomy" id="1591122"/>
    <lineage>
        <taxon>Bacteria</taxon>
        <taxon>Pseudomonadati</taxon>
        <taxon>Pseudomonadota</taxon>
        <taxon>Betaproteobacteria</taxon>
        <taxon>Burkholderiales</taxon>
        <taxon>Comamonadaceae</taxon>
        <taxon>Hydrogenophaga</taxon>
    </lineage>
</organism>
<evidence type="ECO:0000259" key="6">
    <source>
        <dbReference type="PROSITE" id="PS50111"/>
    </source>
</evidence>
<evidence type="ECO:0000256" key="2">
    <source>
        <dbReference type="ARBA" id="ARBA00029447"/>
    </source>
</evidence>
<evidence type="ECO:0000256" key="3">
    <source>
        <dbReference type="PROSITE-ProRule" id="PRU00284"/>
    </source>
</evidence>
<dbReference type="Pfam" id="PF12729">
    <property type="entry name" value="4HB_MCP_1"/>
    <property type="match status" value="1"/>
</dbReference>
<dbReference type="SUPFAM" id="SSF58104">
    <property type="entry name" value="Methyl-accepting chemotaxis protein (MCP) signaling domain"/>
    <property type="match status" value="1"/>
</dbReference>
<sequence length="521" mass="55965">MELIIKALRQWRIRTRMIALLVIALTLVCVVAAAGVFSLQQQNQRTDEFINRSLHLSHQLSEINRKVGDINRAEKDMVIYYDDRITLNQHRDRWTAAIAGVQKQLGDLLGSASEKEMPLLNESVSRLEAYEKATKQIVLQVEDGAYDNGTTADKMLGQAKEQMRLMEASLLGLAKVLDEDAAEARTAREQGVQQAMMISLGVLVAVAALLVPFVWLNMRSICTPLDRARELASAIAQGDLTRHVDNHGRDETAAMLASLQSMQASLQAAVKQVRQASDSIDTASAEIASGNQDLSNRTEQAASNLQQTAASMEQLTSTVRNSADAARQANQLAASASEIAVRGGQVVDQVVHTMQEIHQSSQKINDIIGVIDGIAFQTNILALNAAVEAARAGEQGRGFAVVAAEVRNLAQRSAEAAKEIKGLISASVDKVETGSRLVGDAGQTMGEVVGSIRRVTDIVGEISAAAGEQSDGIGQVNVAVTQLDQMTQQNAALVEESAAAAQSLKDQAAVLTRTVQVFRVQ</sequence>
<evidence type="ECO:0000256" key="5">
    <source>
        <dbReference type="SAM" id="Phobius"/>
    </source>
</evidence>
<evidence type="ECO:0000313" key="9">
    <source>
        <dbReference type="Proteomes" id="UP001595729"/>
    </source>
</evidence>
<dbReference type="CDD" id="cd06225">
    <property type="entry name" value="HAMP"/>
    <property type="match status" value="1"/>
</dbReference>
<dbReference type="Proteomes" id="UP001595729">
    <property type="component" value="Unassembled WGS sequence"/>
</dbReference>
<keyword evidence="5" id="KW-0812">Transmembrane</keyword>
<dbReference type="PRINTS" id="PR00260">
    <property type="entry name" value="CHEMTRNSDUCR"/>
</dbReference>
<keyword evidence="4" id="KW-0175">Coiled coil</keyword>
<dbReference type="PANTHER" id="PTHR43531">
    <property type="entry name" value="PROTEIN ICFG"/>
    <property type="match status" value="1"/>
</dbReference>
<evidence type="ECO:0000313" key="8">
    <source>
        <dbReference type="EMBL" id="MFC3686107.1"/>
    </source>
</evidence>
<dbReference type="CDD" id="cd11386">
    <property type="entry name" value="MCP_signal"/>
    <property type="match status" value="1"/>
</dbReference>
<dbReference type="Gene3D" id="1.10.287.950">
    <property type="entry name" value="Methyl-accepting chemotaxis protein"/>
    <property type="match status" value="1"/>
</dbReference>
<accession>A0ABV7WAL0</accession>